<evidence type="ECO:0000313" key="1">
    <source>
        <dbReference type="EMBL" id="SUA71751.1"/>
    </source>
</evidence>
<accession>A0A378Y5D9</accession>
<organism evidence="1 2">
    <name type="scientific">Paenibacillus polymyxa</name>
    <name type="common">Bacillus polymyxa</name>
    <dbReference type="NCBI Taxonomy" id="1406"/>
    <lineage>
        <taxon>Bacteria</taxon>
        <taxon>Bacillati</taxon>
        <taxon>Bacillota</taxon>
        <taxon>Bacilli</taxon>
        <taxon>Bacillales</taxon>
        <taxon>Paenibacillaceae</taxon>
        <taxon>Paenibacillus</taxon>
    </lineage>
</organism>
<sequence>MKCPWVKEEVYENTYIHRKNKARIPCASVKTTGDTSFIYGDKLKIAKLSVLQAGLGGLTQSTQFGDNGFNL</sequence>
<dbReference type="AlphaFoldDB" id="A0A378Y5D9"/>
<evidence type="ECO:0000313" key="2">
    <source>
        <dbReference type="Proteomes" id="UP000254400"/>
    </source>
</evidence>
<dbReference type="Proteomes" id="UP000254400">
    <property type="component" value="Unassembled WGS sequence"/>
</dbReference>
<protein>
    <submittedName>
        <fullName evidence="1">Uncharacterized protein</fullName>
    </submittedName>
</protein>
<reference evidence="1 2" key="1">
    <citation type="submission" date="2018-06" db="EMBL/GenBank/DDBJ databases">
        <authorList>
            <consortium name="Pathogen Informatics"/>
            <person name="Doyle S."/>
        </authorList>
    </citation>
    <scope>NUCLEOTIDE SEQUENCE [LARGE SCALE GENOMIC DNA]</scope>
    <source>
        <strain evidence="1 2">NCTC10343</strain>
    </source>
</reference>
<proteinExistence type="predicted"/>
<gene>
    <name evidence="1" type="ORF">NCTC10343_04678</name>
</gene>
<name>A0A378Y5D9_PAEPO</name>
<dbReference type="EMBL" id="UGSC01000001">
    <property type="protein sequence ID" value="SUA71751.1"/>
    <property type="molecule type" value="Genomic_DNA"/>
</dbReference>